<keyword evidence="2" id="KW-1133">Transmembrane helix</keyword>
<feature type="transmembrane region" description="Helical" evidence="2">
    <location>
        <begin position="75"/>
        <end position="93"/>
    </location>
</feature>
<dbReference type="RefSeq" id="XP_024725108.1">
    <property type="nucleotide sequence ID" value="XM_024864998.1"/>
</dbReference>
<evidence type="ECO:0000313" key="4">
    <source>
        <dbReference type="Proteomes" id="UP000241818"/>
    </source>
</evidence>
<keyword evidence="4" id="KW-1185">Reference proteome</keyword>
<feature type="compositionally biased region" description="Polar residues" evidence="1">
    <location>
        <begin position="134"/>
        <end position="152"/>
    </location>
</feature>
<proteinExistence type="predicted"/>
<keyword evidence="2" id="KW-0472">Membrane</keyword>
<dbReference type="EMBL" id="KZ679006">
    <property type="protein sequence ID" value="PSS27583.1"/>
    <property type="molecule type" value="Genomic_DNA"/>
</dbReference>
<organism evidence="3 4">
    <name type="scientific">Amorphotheca resinae ATCC 22711</name>
    <dbReference type="NCBI Taxonomy" id="857342"/>
    <lineage>
        <taxon>Eukaryota</taxon>
        <taxon>Fungi</taxon>
        <taxon>Dikarya</taxon>
        <taxon>Ascomycota</taxon>
        <taxon>Pezizomycotina</taxon>
        <taxon>Leotiomycetes</taxon>
        <taxon>Helotiales</taxon>
        <taxon>Amorphothecaceae</taxon>
        <taxon>Amorphotheca</taxon>
    </lineage>
</organism>
<reference evidence="3 4" key="1">
    <citation type="journal article" date="2018" name="New Phytol.">
        <title>Comparative genomics and transcriptomics depict ericoid mycorrhizal fungi as versatile saprotrophs and plant mutualists.</title>
        <authorList>
            <person name="Martino E."/>
            <person name="Morin E."/>
            <person name="Grelet G.A."/>
            <person name="Kuo A."/>
            <person name="Kohler A."/>
            <person name="Daghino S."/>
            <person name="Barry K.W."/>
            <person name="Cichocki N."/>
            <person name="Clum A."/>
            <person name="Dockter R.B."/>
            <person name="Hainaut M."/>
            <person name="Kuo R.C."/>
            <person name="LaButti K."/>
            <person name="Lindahl B.D."/>
            <person name="Lindquist E.A."/>
            <person name="Lipzen A."/>
            <person name="Khouja H.R."/>
            <person name="Magnuson J."/>
            <person name="Murat C."/>
            <person name="Ohm R.A."/>
            <person name="Singer S.W."/>
            <person name="Spatafora J.W."/>
            <person name="Wang M."/>
            <person name="Veneault-Fourrey C."/>
            <person name="Henrissat B."/>
            <person name="Grigoriev I.V."/>
            <person name="Martin F.M."/>
            <person name="Perotto S."/>
        </authorList>
    </citation>
    <scope>NUCLEOTIDE SEQUENCE [LARGE SCALE GENOMIC DNA]</scope>
    <source>
        <strain evidence="3 4">ATCC 22711</strain>
    </source>
</reference>
<feature type="region of interest" description="Disordered" evidence="1">
    <location>
        <begin position="104"/>
        <end position="160"/>
    </location>
</feature>
<evidence type="ECO:0000256" key="1">
    <source>
        <dbReference type="SAM" id="MobiDB-lite"/>
    </source>
</evidence>
<dbReference type="Proteomes" id="UP000241818">
    <property type="component" value="Unassembled WGS sequence"/>
</dbReference>
<sequence length="160" mass="16840">MAPTYTARIGERAYRYRYHSGGSSLSGGGIGGVVIGAIVVVMLAIFIGVFWYEYNKAQTLNIQRGTPNAPIRKGPIFSTAFWTALTFGLVGLFCASCLASSDNVTGNNDGGGSQDPSQMPEGGDTPGISPPQMGYQQNVDWPTLQSAATDPIQTAPIDDS</sequence>
<dbReference type="GeneID" id="36573079"/>
<dbReference type="AlphaFoldDB" id="A0A2T3BE22"/>
<keyword evidence="2" id="KW-0812">Transmembrane</keyword>
<dbReference type="InParanoid" id="A0A2T3BE22"/>
<evidence type="ECO:0000256" key="2">
    <source>
        <dbReference type="SAM" id="Phobius"/>
    </source>
</evidence>
<name>A0A2T3BE22_AMORE</name>
<evidence type="ECO:0000313" key="3">
    <source>
        <dbReference type="EMBL" id="PSS27583.1"/>
    </source>
</evidence>
<feature type="transmembrane region" description="Helical" evidence="2">
    <location>
        <begin position="30"/>
        <end position="54"/>
    </location>
</feature>
<accession>A0A2T3BE22</accession>
<gene>
    <name evidence="3" type="ORF">M430DRAFT_24018</name>
</gene>
<protein>
    <submittedName>
        <fullName evidence="3">Uncharacterized protein</fullName>
    </submittedName>
</protein>